<name>A0A833A2U1_CALS0</name>
<dbReference type="SUPFAM" id="SSF47973">
    <property type="entry name" value="Ribosomal protein S7"/>
    <property type="match status" value="1"/>
</dbReference>
<keyword evidence="4 7" id="KW-0694">RNA-binding</keyword>
<dbReference type="InterPro" id="IPR005716">
    <property type="entry name" value="Ribosomal_uS7_euk/arc"/>
</dbReference>
<keyword evidence="5 7" id="KW-0689">Ribosomal protein</keyword>
<dbReference type="GO" id="GO:0015935">
    <property type="term" value="C:small ribosomal subunit"/>
    <property type="evidence" value="ECO:0007669"/>
    <property type="project" value="UniProtKB-UniRule"/>
</dbReference>
<evidence type="ECO:0000256" key="5">
    <source>
        <dbReference type="ARBA" id="ARBA00022980"/>
    </source>
</evidence>
<evidence type="ECO:0000259" key="10">
    <source>
        <dbReference type="Pfam" id="PF00177"/>
    </source>
</evidence>
<dbReference type="EMBL" id="DQVM01000019">
    <property type="protein sequence ID" value="HIQ29118.1"/>
    <property type="molecule type" value="Genomic_DNA"/>
</dbReference>
<sequence length="190" mass="21500">MSSANFRIFGKWSIEGIEVRDEGLKRYISLKPVLVPHSGGRHEHRRFGKSEVNIVERLANMFMRPGKNGGKKSKALKIVRNALEIVHLRTGRNPVEVLVRAIENAAPREDVTRLSYGGIVYFKAVDISPQRRVDLALRYMAQAARESAFRSRKTVDECLADEIILAADNDSKSFAIRKKIEQERVALASR</sequence>
<organism evidence="11 12">
    <name type="scientific">Caldiarchaeum subterraneum</name>
    <dbReference type="NCBI Taxonomy" id="311458"/>
    <lineage>
        <taxon>Archaea</taxon>
        <taxon>Nitrososphaerota</taxon>
        <taxon>Candidatus Caldarchaeales</taxon>
        <taxon>Candidatus Caldarchaeaceae</taxon>
        <taxon>Candidatus Caldarchaeum</taxon>
    </lineage>
</organism>
<evidence type="ECO:0000256" key="7">
    <source>
        <dbReference type="HAMAP-Rule" id="MF_00480"/>
    </source>
</evidence>
<reference evidence="11" key="1">
    <citation type="journal article" date="2020" name="ISME J.">
        <title>Gammaproteobacteria mediating utilization of methyl-, sulfur- and petroleum organic compounds in deep ocean hydrothermal plumes.</title>
        <authorList>
            <person name="Zhou Z."/>
            <person name="Liu Y."/>
            <person name="Pan J."/>
            <person name="Cron B.R."/>
            <person name="Toner B.M."/>
            <person name="Anantharaman K."/>
            <person name="Breier J.A."/>
            <person name="Dick G.J."/>
            <person name="Li M."/>
        </authorList>
    </citation>
    <scope>NUCLEOTIDE SEQUENCE</scope>
    <source>
        <strain evidence="11">SZUA-1515</strain>
    </source>
</reference>
<evidence type="ECO:0000256" key="2">
    <source>
        <dbReference type="ARBA" id="ARBA00011458"/>
    </source>
</evidence>
<dbReference type="Gene3D" id="1.10.455.10">
    <property type="entry name" value="Ribosomal protein S7 domain"/>
    <property type="match status" value="1"/>
</dbReference>
<dbReference type="Proteomes" id="UP000608579">
    <property type="component" value="Unassembled WGS sequence"/>
</dbReference>
<dbReference type="InterPro" id="IPR020606">
    <property type="entry name" value="Ribosomal_uS7_CS"/>
</dbReference>
<evidence type="ECO:0000256" key="6">
    <source>
        <dbReference type="ARBA" id="ARBA00023274"/>
    </source>
</evidence>
<dbReference type="InterPro" id="IPR000235">
    <property type="entry name" value="Ribosomal_uS7"/>
</dbReference>
<dbReference type="PROSITE" id="PS00052">
    <property type="entry name" value="RIBOSOMAL_S7"/>
    <property type="match status" value="1"/>
</dbReference>
<dbReference type="CDD" id="cd14867">
    <property type="entry name" value="uS7_Eukaryote"/>
    <property type="match status" value="1"/>
</dbReference>
<dbReference type="GO" id="GO:0006412">
    <property type="term" value="P:translation"/>
    <property type="evidence" value="ECO:0007669"/>
    <property type="project" value="UniProtKB-UniRule"/>
</dbReference>
<evidence type="ECO:0000256" key="4">
    <source>
        <dbReference type="ARBA" id="ARBA00022884"/>
    </source>
</evidence>
<comment type="subunit">
    <text evidence="2 7 9">Part of the 30S ribosomal subunit.</text>
</comment>
<dbReference type="NCBIfam" id="NF003106">
    <property type="entry name" value="PRK04027.1"/>
    <property type="match status" value="1"/>
</dbReference>
<dbReference type="InterPro" id="IPR026018">
    <property type="entry name" value="Ribosomal_uS7_arc"/>
</dbReference>
<evidence type="ECO:0000256" key="8">
    <source>
        <dbReference type="RuleBase" id="RU003619"/>
    </source>
</evidence>
<evidence type="ECO:0000313" key="12">
    <source>
        <dbReference type="Proteomes" id="UP000608579"/>
    </source>
</evidence>
<protein>
    <recommendedName>
        <fullName evidence="7">Small ribosomal subunit protein uS7</fullName>
    </recommendedName>
</protein>
<dbReference type="NCBIfam" id="TIGR01028">
    <property type="entry name" value="uS7_euk_arch"/>
    <property type="match status" value="1"/>
</dbReference>
<gene>
    <name evidence="7" type="primary">rps7</name>
    <name evidence="11" type="ORF">EYH45_00980</name>
</gene>
<comment type="similarity">
    <text evidence="1 7 8">Belongs to the universal ribosomal protein uS7 family.</text>
</comment>
<evidence type="ECO:0000256" key="3">
    <source>
        <dbReference type="ARBA" id="ARBA00022730"/>
    </source>
</evidence>
<comment type="function">
    <text evidence="7 9">One of the primary rRNA binding proteins, it binds directly to 16S rRNA where it nucleates assembly of the head domain of the 30S subunit. Is located at the subunit interface close to the decoding center.</text>
</comment>
<dbReference type="Pfam" id="PF00177">
    <property type="entry name" value="Ribosomal_S7"/>
    <property type="match status" value="1"/>
</dbReference>
<feature type="domain" description="Small ribosomal subunit protein uS7" evidence="10">
    <location>
        <begin position="25"/>
        <end position="190"/>
    </location>
</feature>
<dbReference type="GO" id="GO:0019843">
    <property type="term" value="F:rRNA binding"/>
    <property type="evidence" value="ECO:0007669"/>
    <property type="project" value="UniProtKB-UniRule"/>
</dbReference>
<dbReference type="InterPro" id="IPR023798">
    <property type="entry name" value="Ribosomal_uS7_dom"/>
</dbReference>
<evidence type="ECO:0000256" key="9">
    <source>
        <dbReference type="RuleBase" id="RU003621"/>
    </source>
</evidence>
<accession>A0A833A2U1</accession>
<evidence type="ECO:0000256" key="1">
    <source>
        <dbReference type="ARBA" id="ARBA00007151"/>
    </source>
</evidence>
<proteinExistence type="inferred from homology"/>
<keyword evidence="3 7" id="KW-0699">rRNA-binding</keyword>
<dbReference type="AlphaFoldDB" id="A0A833A2U1"/>
<evidence type="ECO:0000313" key="11">
    <source>
        <dbReference type="EMBL" id="HIQ29118.1"/>
    </source>
</evidence>
<dbReference type="InterPro" id="IPR036823">
    <property type="entry name" value="Ribosomal_uS7_dom_sf"/>
</dbReference>
<dbReference type="PIRSF" id="PIRSF002122">
    <property type="entry name" value="RPS7p_RPS7a_RPS5e_RPS7o"/>
    <property type="match status" value="1"/>
</dbReference>
<comment type="caution">
    <text evidence="11">The sequence shown here is derived from an EMBL/GenBank/DDBJ whole genome shotgun (WGS) entry which is preliminary data.</text>
</comment>
<dbReference type="HAMAP" id="MF_00480_A">
    <property type="entry name" value="Ribosomal_uS7_A"/>
    <property type="match status" value="1"/>
</dbReference>
<keyword evidence="6 7" id="KW-0687">Ribonucleoprotein</keyword>
<dbReference type="GO" id="GO:0003735">
    <property type="term" value="F:structural constituent of ribosome"/>
    <property type="evidence" value="ECO:0007669"/>
    <property type="project" value="UniProtKB-UniRule"/>
</dbReference>
<dbReference type="PANTHER" id="PTHR11205">
    <property type="entry name" value="RIBOSOMAL PROTEIN S7"/>
    <property type="match status" value="1"/>
</dbReference>